<organism evidence="4 5">
    <name type="scientific">Paralvinella palmiformis</name>
    <dbReference type="NCBI Taxonomy" id="53620"/>
    <lineage>
        <taxon>Eukaryota</taxon>
        <taxon>Metazoa</taxon>
        <taxon>Spiralia</taxon>
        <taxon>Lophotrochozoa</taxon>
        <taxon>Annelida</taxon>
        <taxon>Polychaeta</taxon>
        <taxon>Sedentaria</taxon>
        <taxon>Canalipalpata</taxon>
        <taxon>Terebellida</taxon>
        <taxon>Terebelliformia</taxon>
        <taxon>Alvinellidae</taxon>
        <taxon>Paralvinella</taxon>
    </lineage>
</organism>
<comment type="caution">
    <text evidence="4">The sequence shown here is derived from an EMBL/GenBank/DDBJ whole genome shotgun (WGS) entry which is preliminary data.</text>
</comment>
<dbReference type="InterPro" id="IPR036770">
    <property type="entry name" value="Ankyrin_rpt-contain_sf"/>
</dbReference>
<dbReference type="InterPro" id="IPR002110">
    <property type="entry name" value="Ankyrin_rpt"/>
</dbReference>
<feature type="repeat" description="ANK" evidence="3">
    <location>
        <begin position="158"/>
        <end position="190"/>
    </location>
</feature>
<dbReference type="PROSITE" id="PS50297">
    <property type="entry name" value="ANK_REP_REGION"/>
    <property type="match status" value="1"/>
</dbReference>
<dbReference type="Gene3D" id="1.25.40.20">
    <property type="entry name" value="Ankyrin repeat-containing domain"/>
    <property type="match status" value="1"/>
</dbReference>
<reference evidence="4" key="1">
    <citation type="journal article" date="2023" name="Mol. Biol. Evol.">
        <title>Third-Generation Sequencing Reveals the Adaptive Role of the Epigenome in Three Deep-Sea Polychaetes.</title>
        <authorList>
            <person name="Perez M."/>
            <person name="Aroh O."/>
            <person name="Sun Y."/>
            <person name="Lan Y."/>
            <person name="Juniper S.K."/>
            <person name="Young C.R."/>
            <person name="Angers B."/>
            <person name="Qian P.Y."/>
        </authorList>
    </citation>
    <scope>NUCLEOTIDE SEQUENCE</scope>
    <source>
        <strain evidence="4">P08H-3</strain>
    </source>
</reference>
<dbReference type="SMART" id="SM00248">
    <property type="entry name" value="ANK"/>
    <property type="match status" value="3"/>
</dbReference>
<keyword evidence="2 3" id="KW-0040">ANK repeat</keyword>
<evidence type="ECO:0000256" key="2">
    <source>
        <dbReference type="ARBA" id="ARBA00023043"/>
    </source>
</evidence>
<evidence type="ECO:0000256" key="1">
    <source>
        <dbReference type="ARBA" id="ARBA00022737"/>
    </source>
</evidence>
<evidence type="ECO:0000313" key="5">
    <source>
        <dbReference type="Proteomes" id="UP001208570"/>
    </source>
</evidence>
<protein>
    <submittedName>
        <fullName evidence="4">Uncharacterized protein</fullName>
    </submittedName>
</protein>
<dbReference type="Pfam" id="PF00023">
    <property type="entry name" value="Ank"/>
    <property type="match status" value="1"/>
</dbReference>
<dbReference type="PANTHER" id="PTHR24198:SF165">
    <property type="entry name" value="ANKYRIN REPEAT-CONTAINING PROTEIN-RELATED"/>
    <property type="match status" value="1"/>
</dbReference>
<dbReference type="PROSITE" id="PS50088">
    <property type="entry name" value="ANK_REPEAT"/>
    <property type="match status" value="2"/>
</dbReference>
<name>A0AAD9K4Q9_9ANNE</name>
<dbReference type="Proteomes" id="UP001208570">
    <property type="component" value="Unassembled WGS sequence"/>
</dbReference>
<proteinExistence type="predicted"/>
<keyword evidence="1" id="KW-0677">Repeat</keyword>
<accession>A0AAD9K4Q9</accession>
<evidence type="ECO:0000256" key="3">
    <source>
        <dbReference type="PROSITE-ProRule" id="PRU00023"/>
    </source>
</evidence>
<feature type="repeat" description="ANK" evidence="3">
    <location>
        <begin position="84"/>
        <end position="116"/>
    </location>
</feature>
<keyword evidence="5" id="KW-1185">Reference proteome</keyword>
<dbReference type="PANTHER" id="PTHR24198">
    <property type="entry name" value="ANKYRIN REPEAT AND PROTEIN KINASE DOMAIN-CONTAINING PROTEIN"/>
    <property type="match status" value="1"/>
</dbReference>
<dbReference type="SUPFAM" id="SSF48403">
    <property type="entry name" value="Ankyrin repeat"/>
    <property type="match status" value="1"/>
</dbReference>
<dbReference type="EMBL" id="JAODUP010000058">
    <property type="protein sequence ID" value="KAK2164881.1"/>
    <property type="molecule type" value="Genomic_DNA"/>
</dbReference>
<gene>
    <name evidence="4" type="ORF">LSH36_58g22032</name>
</gene>
<evidence type="ECO:0000313" key="4">
    <source>
        <dbReference type="EMBL" id="KAK2164881.1"/>
    </source>
</evidence>
<dbReference type="AlphaFoldDB" id="A0AAD9K4Q9"/>
<sequence>MGAVLSGCVRCATYCHDQYNDWRYMDYTSPVNGASMQGLEQVVVKIPQRPTSSIFVAIQDGNMAEVLRHLTISQNCTPLCLNNHQESPLHLACRLGYGSIVICLLDHGCPADIVTDAGSPLHSLVKAVKCGYIPTEAGLQLMLNLVGKNCNINAVDKNGKTALYHAVTASMEQFIRGLLSLGADPNIVENQYNFTSLHMATCQGNLSCVHAILEYSDLMLDARDSLNRTPVILALLNVMEYVQHEPWPNLLYTCRLTGKNLSAKIGTEEWLLWKHLSLQVEGGKYLTCPNLFSL</sequence>